<dbReference type="AlphaFoldDB" id="A0A8T0GYD7"/>
<gene>
    <name evidence="2" type="ORF">KC19_9G102700</name>
</gene>
<evidence type="ECO:0000259" key="1">
    <source>
        <dbReference type="Pfam" id="PF06985"/>
    </source>
</evidence>
<evidence type="ECO:0000313" key="3">
    <source>
        <dbReference type="Proteomes" id="UP000822688"/>
    </source>
</evidence>
<proteinExistence type="predicted"/>
<name>A0A8T0GYD7_CERPU</name>
<dbReference type="Proteomes" id="UP000822688">
    <property type="component" value="Chromosome 9"/>
</dbReference>
<organism evidence="2 3">
    <name type="scientific">Ceratodon purpureus</name>
    <name type="common">Fire moss</name>
    <name type="synonym">Dicranum purpureum</name>
    <dbReference type="NCBI Taxonomy" id="3225"/>
    <lineage>
        <taxon>Eukaryota</taxon>
        <taxon>Viridiplantae</taxon>
        <taxon>Streptophyta</taxon>
        <taxon>Embryophyta</taxon>
        <taxon>Bryophyta</taxon>
        <taxon>Bryophytina</taxon>
        <taxon>Bryopsida</taxon>
        <taxon>Dicranidae</taxon>
        <taxon>Pseudoditrichales</taxon>
        <taxon>Ditrichaceae</taxon>
        <taxon>Ceratodon</taxon>
    </lineage>
</organism>
<keyword evidence="3" id="KW-1185">Reference proteome</keyword>
<protein>
    <recommendedName>
        <fullName evidence="1">Heterokaryon incompatibility domain-containing protein</fullName>
    </recommendedName>
</protein>
<dbReference type="Pfam" id="PF06985">
    <property type="entry name" value="HET"/>
    <property type="match status" value="1"/>
</dbReference>
<dbReference type="EMBL" id="CM026430">
    <property type="protein sequence ID" value="KAG0561912.1"/>
    <property type="molecule type" value="Genomic_DNA"/>
</dbReference>
<dbReference type="PANTHER" id="PTHR24148:SF64">
    <property type="entry name" value="HETEROKARYON INCOMPATIBILITY DOMAIN-CONTAINING PROTEIN"/>
    <property type="match status" value="1"/>
</dbReference>
<evidence type="ECO:0000313" key="2">
    <source>
        <dbReference type="EMBL" id="KAG0561912.1"/>
    </source>
</evidence>
<feature type="domain" description="Heterokaryon incompatibility" evidence="1">
    <location>
        <begin position="44"/>
        <end position="185"/>
    </location>
</feature>
<accession>A0A8T0GYD7</accession>
<dbReference type="PANTHER" id="PTHR24148">
    <property type="entry name" value="ANKYRIN REPEAT DOMAIN-CONTAINING PROTEIN 39 HOMOLOG-RELATED"/>
    <property type="match status" value="1"/>
</dbReference>
<comment type="caution">
    <text evidence="2">The sequence shown here is derived from an EMBL/GenBank/DDBJ whole genome shotgun (WGS) entry which is preliminary data.</text>
</comment>
<dbReference type="InterPro" id="IPR052895">
    <property type="entry name" value="HetReg/Transcr_Mod"/>
</dbReference>
<sequence>MSKFLRVDFKIQPWGCARVGGIDMIASLSVKEVNSLGGGIKDVVAVSHVWGDAQYLVENVKDASHGIKISSPKKMERLLNIAKREGWENLWLDNICINQEDGDEKSREVMKMGFVYRETKATLVLLDSTHSETLALTMNTLLCFSGEDGLTLLDEVMRDGWEELLELCMTLADDKWYERLWTMQECALPSRIYMAPVDEDIAYDVSGFKKCNNIYTKLYQFATNLIHNLDAERLPRIRVFITFIRRWKFHANMRMYNALVCSSYAKCSVEKDRVYGVLGLINPNVNITPVYDNTSTKELVVTMMKASVNNLQEMDLLHMHGPKLKEMGKCMVPTWECFQRHMTSFNAEGIVHTGNCTYDENKGLMVSEPCVFEAKIIAVIEPELLSKGSAEWIHNYRALREKLRDDQMVELLRGLLVADDGEAIHQGGKESKARELLKVWAYVASLPPETIVTDELKKRFGWDAKQQNQSIRVWSRIRYKNERTYILSITKDNNCLGLCCKRPYISAFQSNVAVEDDLREKDSLLVVDYKGCFHNGERPQLSRLPLIVAKPTQEGVKFISTIVLDEGILHGAIASVIEGITIM</sequence>
<dbReference type="InterPro" id="IPR010730">
    <property type="entry name" value="HET"/>
</dbReference>
<reference evidence="2" key="1">
    <citation type="submission" date="2020-06" db="EMBL/GenBank/DDBJ databases">
        <title>WGS assembly of Ceratodon purpureus strain R40.</title>
        <authorList>
            <person name="Carey S.B."/>
            <person name="Jenkins J."/>
            <person name="Shu S."/>
            <person name="Lovell J.T."/>
            <person name="Sreedasyam A."/>
            <person name="Maumus F."/>
            <person name="Tiley G.P."/>
            <person name="Fernandez-Pozo N."/>
            <person name="Barry K."/>
            <person name="Chen C."/>
            <person name="Wang M."/>
            <person name="Lipzen A."/>
            <person name="Daum C."/>
            <person name="Saski C.A."/>
            <person name="Payton A.C."/>
            <person name="Mcbreen J.C."/>
            <person name="Conrad R.E."/>
            <person name="Kollar L.M."/>
            <person name="Olsson S."/>
            <person name="Huttunen S."/>
            <person name="Landis J.B."/>
            <person name="Wickett N.J."/>
            <person name="Johnson M.G."/>
            <person name="Rensing S.A."/>
            <person name="Grimwood J."/>
            <person name="Schmutz J."/>
            <person name="Mcdaniel S.F."/>
        </authorList>
    </citation>
    <scope>NUCLEOTIDE SEQUENCE</scope>
    <source>
        <strain evidence="2">R40</strain>
    </source>
</reference>